<dbReference type="KEGG" id="bany:112055811"/>
<dbReference type="Pfam" id="PF26019">
    <property type="entry name" value="HTH_TIMELESS"/>
    <property type="match status" value="1"/>
</dbReference>
<dbReference type="RefSeq" id="XP_023951788.2">
    <property type="nucleotide sequence ID" value="XM_024096020.2"/>
</dbReference>
<feature type="compositionally biased region" description="Basic residues" evidence="5">
    <location>
        <begin position="945"/>
        <end position="955"/>
    </location>
</feature>
<feature type="compositionally biased region" description="Acidic residues" evidence="5">
    <location>
        <begin position="666"/>
        <end position="678"/>
    </location>
</feature>
<name>A0A6J1P2Q6_BICAN</name>
<keyword evidence="8" id="KW-1185">Reference proteome</keyword>
<protein>
    <submittedName>
        <fullName evidence="9">Protein timeless homolog</fullName>
    </submittedName>
</protein>
<feature type="region of interest" description="Disordered" evidence="5">
    <location>
        <begin position="943"/>
        <end position="1011"/>
    </location>
</feature>
<comment type="subcellular location">
    <subcellularLocation>
        <location evidence="1">Nucleus</location>
    </subcellularLocation>
</comment>
<evidence type="ECO:0000313" key="8">
    <source>
        <dbReference type="Proteomes" id="UP001652582"/>
    </source>
</evidence>
<dbReference type="Proteomes" id="UP001652582">
    <property type="component" value="Chromosome 12"/>
</dbReference>
<dbReference type="PANTHER" id="PTHR22940:SF4">
    <property type="entry name" value="PROTEIN TIMELESS HOMOLOG"/>
    <property type="match status" value="1"/>
</dbReference>
<keyword evidence="4" id="KW-0131">Cell cycle</keyword>
<dbReference type="OrthoDB" id="310853at2759"/>
<organism evidence="8 9">
    <name type="scientific">Bicyclus anynana</name>
    <name type="common">Squinting bush brown butterfly</name>
    <dbReference type="NCBI Taxonomy" id="110368"/>
    <lineage>
        <taxon>Eukaryota</taxon>
        <taxon>Metazoa</taxon>
        <taxon>Ecdysozoa</taxon>
        <taxon>Arthropoda</taxon>
        <taxon>Hexapoda</taxon>
        <taxon>Insecta</taxon>
        <taxon>Pterygota</taxon>
        <taxon>Neoptera</taxon>
        <taxon>Endopterygota</taxon>
        <taxon>Lepidoptera</taxon>
        <taxon>Glossata</taxon>
        <taxon>Ditrysia</taxon>
        <taxon>Papilionoidea</taxon>
        <taxon>Nymphalidae</taxon>
        <taxon>Satyrinae</taxon>
        <taxon>Satyrini</taxon>
        <taxon>Mycalesina</taxon>
        <taxon>Bicyclus</taxon>
    </lineage>
</organism>
<dbReference type="GeneID" id="112055811"/>
<proteinExistence type="inferred from homology"/>
<keyword evidence="3" id="KW-0539">Nucleus</keyword>
<accession>A0A6J1P2Q6</accession>
<feature type="domain" description="Timeless C-terminal" evidence="7">
    <location>
        <begin position="1026"/>
        <end position="1111"/>
    </location>
</feature>
<evidence type="ECO:0000313" key="9">
    <source>
        <dbReference type="RefSeq" id="XP_023951788.2"/>
    </source>
</evidence>
<feature type="compositionally biased region" description="Low complexity" evidence="5">
    <location>
        <begin position="1173"/>
        <end position="1187"/>
    </location>
</feature>
<dbReference type="InterPro" id="IPR006906">
    <property type="entry name" value="Timeless_N"/>
</dbReference>
<evidence type="ECO:0000256" key="4">
    <source>
        <dbReference type="ARBA" id="ARBA00023306"/>
    </source>
</evidence>
<dbReference type="GO" id="GO:0048511">
    <property type="term" value="P:rhythmic process"/>
    <property type="evidence" value="ECO:0007669"/>
    <property type="project" value="UniProtKB-KW"/>
</dbReference>
<evidence type="ECO:0000256" key="1">
    <source>
        <dbReference type="ARBA" id="ARBA00004123"/>
    </source>
</evidence>
<sequence>MSSLLSAELSATCNALGTFNKKTGKYLIDDFTLNTVKDLIRYLRRDGEDHEIRRHFGQTKVLQTDLLPMLIDHWEKEELFDVTLRLIVNLTNPALLLYREEVPVERTARHNYMQILSHLQSYKEEAFTKVETWQVFAKKLAKVLEIDWSERDEDTGLIIERILILIRNVLHVPADLDKERRPENDASIHDQVLWALNQAGILDIILYMSSENEKQYFMHILEIISHLLREQNPTSLADAALQRSVDEKLRDDQELLMIRMSETKERLNKVKQYSATRHSRFGGTYVVKNMKSISENELISLKPLNKISNLDFNGSKKSKLVKPKNRRPVESGFMERRSAFAIRLFLKEFCIEFLNTSYNPMMHYVKDVLVRAKAQQNDESYYLWAMKFFMEFNRGHNFQVGLVSETMSVPMFHYVQQQLEKYYDMISVEKKKFSPWVRRLHLSLRAYKELLHTLLAMDKSTDEGVKESAKVLKSNIFYVLEYREFILSIFLNYDENKMPRSYLVDLVETVHLFLKMLEHFCKKTGLMVQKKVRKKAKAKSKKSKPRVSKPKEAPVTVWEEVRPQLAAVLSAGVDHYPPPFDAASDVPIDQQKEDCMKKIQKLMRDHKYEDAVGTFRAAREVWPEEGIFGVAGIPEDEELDMLETVYNTDMGVEVTEIDQEDSHNDSDDDEEDEEEDEPSTAVVETDFDFKDFVLRFCHPRVVSACVCLLERYDKNTTHTNHCIVKMLHRIAWDCNRPAMMFQATLFLIFQRILHNPVPHLKELEKFAVYVLRKFTEIASKSGKVFIELLFWKNSKDAVEIEHGYDVHSDPRDKPGKGGWSEAQEEELRQLYMENQSNPETDQDVIDWMLENIIDQTRTRRSVIKKLKELGLIFKAPTKKVNREKREHVPKDFSEEEDEMLRELWQQFGDTTDPMALILPRMPRKRSKRSFVDRMLELGVVQDRKQCRKKKQRKAKSTADDDKSNESSSESESEASHSDSDAPPPTINIKPKKTNKKDAGKKQQIKNKKGAKSVELSANEIAKLLVQAVDEGFTEALRWLAENLEEVALDQEAEGFDPTAEGTALVPISSESIEAMDSALFLEVLKSIGIAPPSDEQEIYWRIPSNLHHETIRKRREIILKAINKELIVDNSITNTVVPKSANSQEPIDKAESSDDDDLFDNLRKIRDNNPVISDNVSNKSVSNNRNTSNRKRSRSNDPDEGNNRKMQRIEEVNDEEEDILSFAKKTLQTDLPDTEDILSGLPHHSDDSEREDEAARAGGRRKKLRVISDDESE</sequence>
<evidence type="ECO:0000256" key="3">
    <source>
        <dbReference type="ARBA" id="ARBA00023242"/>
    </source>
</evidence>
<dbReference type="GO" id="GO:0043111">
    <property type="term" value="P:replication fork arrest"/>
    <property type="evidence" value="ECO:0007669"/>
    <property type="project" value="TreeGrafter"/>
</dbReference>
<feature type="compositionally biased region" description="Basic and acidic residues" evidence="5">
    <location>
        <begin position="1194"/>
        <end position="1211"/>
    </location>
</feature>
<dbReference type="GO" id="GO:0009649">
    <property type="term" value="P:entrainment of circadian clock"/>
    <property type="evidence" value="ECO:0007669"/>
    <property type="project" value="TreeGrafter"/>
</dbReference>
<dbReference type="Pfam" id="PF04821">
    <property type="entry name" value="TIMELESS"/>
    <property type="match status" value="1"/>
</dbReference>
<dbReference type="GO" id="GO:0000076">
    <property type="term" value="P:DNA replication checkpoint signaling"/>
    <property type="evidence" value="ECO:0007669"/>
    <property type="project" value="TreeGrafter"/>
</dbReference>
<dbReference type="GO" id="GO:0031298">
    <property type="term" value="C:replication fork protection complex"/>
    <property type="evidence" value="ECO:0007669"/>
    <property type="project" value="TreeGrafter"/>
</dbReference>
<evidence type="ECO:0000259" key="6">
    <source>
        <dbReference type="Pfam" id="PF04821"/>
    </source>
</evidence>
<dbReference type="AlphaFoldDB" id="A0A6J1P2Q6"/>
<evidence type="ECO:0000256" key="5">
    <source>
        <dbReference type="SAM" id="MobiDB-lite"/>
    </source>
</evidence>
<feature type="region of interest" description="Disordered" evidence="5">
    <location>
        <begin position="655"/>
        <end position="681"/>
    </location>
</feature>
<feature type="region of interest" description="Disordered" evidence="5">
    <location>
        <begin position="1139"/>
        <end position="1273"/>
    </location>
</feature>
<dbReference type="GO" id="GO:0006281">
    <property type="term" value="P:DNA repair"/>
    <property type="evidence" value="ECO:0007669"/>
    <property type="project" value="TreeGrafter"/>
</dbReference>
<reference evidence="9" key="1">
    <citation type="submission" date="2025-08" db="UniProtKB">
        <authorList>
            <consortium name="RefSeq"/>
        </authorList>
    </citation>
    <scope>IDENTIFICATION</scope>
</reference>
<dbReference type="GO" id="GO:0003677">
    <property type="term" value="F:DNA binding"/>
    <property type="evidence" value="ECO:0007669"/>
    <property type="project" value="TreeGrafter"/>
</dbReference>
<evidence type="ECO:0000256" key="2">
    <source>
        <dbReference type="ARBA" id="ARBA00008174"/>
    </source>
</evidence>
<dbReference type="Pfam" id="PF05029">
    <property type="entry name" value="TIMELESS_C"/>
    <property type="match status" value="1"/>
</dbReference>
<comment type="similarity">
    <text evidence="2">Belongs to the timeless family.</text>
</comment>
<dbReference type="InterPro" id="IPR044998">
    <property type="entry name" value="Timeless"/>
</dbReference>
<gene>
    <name evidence="9" type="primary">LOC112055811</name>
</gene>
<feature type="domain" description="Timeless N-terminal" evidence="6">
    <location>
        <begin position="25"/>
        <end position="287"/>
    </location>
</feature>
<dbReference type="InterPro" id="IPR007725">
    <property type="entry name" value="TIMELESS_C"/>
</dbReference>
<evidence type="ECO:0000259" key="7">
    <source>
        <dbReference type="Pfam" id="PF05029"/>
    </source>
</evidence>
<dbReference type="PANTHER" id="PTHR22940">
    <property type="entry name" value="TIMEOUT/TIMELESS-2"/>
    <property type="match status" value="1"/>
</dbReference>